<evidence type="ECO:0000313" key="2">
    <source>
        <dbReference type="Proteomes" id="UP000768471"/>
    </source>
</evidence>
<organism evidence="1 2">
    <name type="scientific">Eikenella glucosivorans</name>
    <dbReference type="NCBI Taxonomy" id="2766967"/>
    <lineage>
        <taxon>Bacteria</taxon>
        <taxon>Pseudomonadati</taxon>
        <taxon>Pseudomonadota</taxon>
        <taxon>Betaproteobacteria</taxon>
        <taxon>Neisseriales</taxon>
        <taxon>Neisseriaceae</taxon>
        <taxon>Eikenella</taxon>
    </lineage>
</organism>
<gene>
    <name evidence="1" type="ORF">H9Q10_05795</name>
</gene>
<name>A0ABS0NA53_9NEIS</name>
<dbReference type="Proteomes" id="UP000768471">
    <property type="component" value="Unassembled WGS sequence"/>
</dbReference>
<reference evidence="1 2" key="1">
    <citation type="submission" date="2020-09" db="EMBL/GenBank/DDBJ databases">
        <title>Eikenella S3660 sp. nov., isolated from a throat swab.</title>
        <authorList>
            <person name="Buhl M."/>
        </authorList>
    </citation>
    <scope>NUCLEOTIDE SEQUENCE [LARGE SCALE GENOMIC DNA]</scope>
    <source>
        <strain evidence="1 2">S3360</strain>
    </source>
</reference>
<proteinExistence type="predicted"/>
<keyword evidence="2" id="KW-1185">Reference proteome</keyword>
<comment type="caution">
    <text evidence="1">The sequence shown here is derived from an EMBL/GenBank/DDBJ whole genome shotgun (WGS) entry which is preliminary data.</text>
</comment>
<sequence>MLGKEVHAASKVNLCMQNEGRSLANFNQQIKQILSPTHLSARNMMFYHKKSTCKIIHRQIDCSSHIARPHAKRLCRTQFSKVLLTHLGG</sequence>
<dbReference type="RefSeq" id="WP_197903054.1">
    <property type="nucleotide sequence ID" value="NZ_JACSGR010000004.1"/>
</dbReference>
<protein>
    <submittedName>
        <fullName evidence="1">Uncharacterized protein</fullName>
    </submittedName>
</protein>
<evidence type="ECO:0000313" key="1">
    <source>
        <dbReference type="EMBL" id="MBH5329179.1"/>
    </source>
</evidence>
<dbReference type="EMBL" id="JACSGR010000004">
    <property type="protein sequence ID" value="MBH5329179.1"/>
    <property type="molecule type" value="Genomic_DNA"/>
</dbReference>
<accession>A0ABS0NA53</accession>